<dbReference type="Proteomes" id="UP000028045">
    <property type="component" value="Unassembled WGS sequence"/>
</dbReference>
<dbReference type="EMBL" id="KL648277">
    <property type="protein sequence ID" value="KEY71546.1"/>
    <property type="molecule type" value="Genomic_DNA"/>
</dbReference>
<feature type="region of interest" description="Disordered" evidence="1">
    <location>
        <begin position="87"/>
        <end position="115"/>
    </location>
</feature>
<evidence type="ECO:0000256" key="1">
    <source>
        <dbReference type="SAM" id="MobiDB-lite"/>
    </source>
</evidence>
<accession>A0A084B1W7</accession>
<proteinExistence type="predicted"/>
<evidence type="ECO:0000313" key="2">
    <source>
        <dbReference type="EMBL" id="KEY71546.1"/>
    </source>
</evidence>
<organism evidence="2 3">
    <name type="scientific">Stachybotrys chartarum (strain CBS 109288 / IBT 7711)</name>
    <name type="common">Toxic black mold</name>
    <name type="synonym">Stilbospora chartarum</name>
    <dbReference type="NCBI Taxonomy" id="1280523"/>
    <lineage>
        <taxon>Eukaryota</taxon>
        <taxon>Fungi</taxon>
        <taxon>Dikarya</taxon>
        <taxon>Ascomycota</taxon>
        <taxon>Pezizomycotina</taxon>
        <taxon>Sordariomycetes</taxon>
        <taxon>Hypocreomycetidae</taxon>
        <taxon>Hypocreales</taxon>
        <taxon>Stachybotryaceae</taxon>
        <taxon>Stachybotrys</taxon>
    </lineage>
</organism>
<feature type="compositionally biased region" description="Polar residues" evidence="1">
    <location>
        <begin position="87"/>
        <end position="107"/>
    </location>
</feature>
<dbReference type="HOGENOM" id="CLU_1918450_0_0_1"/>
<name>A0A084B1W7_STACB</name>
<evidence type="ECO:0000313" key="3">
    <source>
        <dbReference type="Proteomes" id="UP000028045"/>
    </source>
</evidence>
<dbReference type="AlphaFoldDB" id="A0A084B1W7"/>
<sequence>MSSGDMNLSEALNIVPSIHAQRILTVTKDRVEKRRFSGVRLNSEKESLRQFDQVFSNSNHHLGVITKSIHYNVILPLFSEKLLENKPQSNRKAEQNSPIFNEASSSIAPERKSLFDMSEPDPEEIEFRMVEC</sequence>
<dbReference type="OrthoDB" id="5333491at2759"/>
<reference evidence="2 3" key="1">
    <citation type="journal article" date="2014" name="BMC Genomics">
        <title>Comparative genome sequencing reveals chemotype-specific gene clusters in the toxigenic black mold Stachybotrys.</title>
        <authorList>
            <person name="Semeiks J."/>
            <person name="Borek D."/>
            <person name="Otwinowski Z."/>
            <person name="Grishin N.V."/>
        </authorList>
    </citation>
    <scope>NUCLEOTIDE SEQUENCE [LARGE SCALE GENOMIC DNA]</scope>
    <source>
        <strain evidence="3">CBS 109288 / IBT 7711</strain>
    </source>
</reference>
<gene>
    <name evidence="2" type="ORF">S7711_11335</name>
</gene>
<keyword evidence="3" id="KW-1185">Reference proteome</keyword>
<protein>
    <submittedName>
        <fullName evidence="2">Uncharacterized protein</fullName>
    </submittedName>
</protein>